<evidence type="ECO:0000313" key="11">
    <source>
        <dbReference type="Proteomes" id="UP000188879"/>
    </source>
</evidence>
<comment type="subcellular location">
    <subcellularLocation>
        <location evidence="1">Cell membrane</location>
        <topology evidence="1">Multi-pass membrane protein</topology>
    </subcellularLocation>
</comment>
<feature type="transmembrane region" description="Helical" evidence="9">
    <location>
        <begin position="436"/>
        <end position="455"/>
    </location>
</feature>
<keyword evidence="11" id="KW-1185">Reference proteome</keyword>
<dbReference type="PANTHER" id="PTHR42770:SF4">
    <property type="entry name" value="ARGININE_ORNITHINE ANTIPORTER-RELATED"/>
    <property type="match status" value="1"/>
</dbReference>
<keyword evidence="7 9" id="KW-1133">Transmembrane helix</keyword>
<keyword evidence="5 9" id="KW-0812">Transmembrane</keyword>
<dbReference type="PANTHER" id="PTHR42770">
    <property type="entry name" value="AMINO ACID TRANSPORTER-RELATED"/>
    <property type="match status" value="1"/>
</dbReference>
<dbReference type="InterPro" id="IPR004754">
    <property type="entry name" value="Amino_acid_antiprt"/>
</dbReference>
<dbReference type="GO" id="GO:0006865">
    <property type="term" value="P:amino acid transport"/>
    <property type="evidence" value="ECO:0007669"/>
    <property type="project" value="UniProtKB-KW"/>
</dbReference>
<feature type="transmembrane region" description="Helical" evidence="9">
    <location>
        <begin position="353"/>
        <end position="376"/>
    </location>
</feature>
<feature type="transmembrane region" description="Helical" evidence="9">
    <location>
        <begin position="272"/>
        <end position="305"/>
    </location>
</feature>
<dbReference type="RefSeq" id="WP_076957439.1">
    <property type="nucleotide sequence ID" value="NZ_MLCO01000090.1"/>
</dbReference>
<dbReference type="AlphaFoldDB" id="A0A1V2H2N5"/>
<dbReference type="Pfam" id="PF13520">
    <property type="entry name" value="AA_permease_2"/>
    <property type="match status" value="1"/>
</dbReference>
<feature type="transmembrane region" description="Helical" evidence="9">
    <location>
        <begin position="7"/>
        <end position="28"/>
    </location>
</feature>
<keyword evidence="3" id="KW-0813">Transport</keyword>
<reference evidence="10 11" key="1">
    <citation type="submission" date="2016-10" db="EMBL/GenBank/DDBJ databases">
        <title>Draft Genome sequence of Roseomonas sp. strain M3.</title>
        <authorList>
            <person name="Subhash Y."/>
            <person name="Lee S."/>
        </authorList>
    </citation>
    <scope>NUCLEOTIDE SEQUENCE [LARGE SCALE GENOMIC DNA]</scope>
    <source>
        <strain evidence="10 11">M3</strain>
    </source>
</reference>
<proteinExistence type="inferred from homology"/>
<name>A0A1V2H2N5_9PROT</name>
<evidence type="ECO:0000313" key="10">
    <source>
        <dbReference type="EMBL" id="ONG54031.1"/>
    </source>
</evidence>
<dbReference type="GO" id="GO:0022857">
    <property type="term" value="F:transmembrane transporter activity"/>
    <property type="evidence" value="ECO:0007669"/>
    <property type="project" value="InterPro"/>
</dbReference>
<protein>
    <submittedName>
        <fullName evidence="10">Arginine-ornithine antiporter</fullName>
    </submittedName>
</protein>
<dbReference type="GO" id="GO:0005886">
    <property type="term" value="C:plasma membrane"/>
    <property type="evidence" value="ECO:0007669"/>
    <property type="project" value="UniProtKB-SubCell"/>
</dbReference>
<evidence type="ECO:0000256" key="5">
    <source>
        <dbReference type="ARBA" id="ARBA00022692"/>
    </source>
</evidence>
<feature type="transmembrane region" description="Helical" evidence="9">
    <location>
        <begin position="231"/>
        <end position="252"/>
    </location>
</feature>
<accession>A0A1V2H2N5</accession>
<dbReference type="Gene3D" id="1.20.1740.10">
    <property type="entry name" value="Amino acid/polyamine transporter I"/>
    <property type="match status" value="1"/>
</dbReference>
<comment type="caution">
    <text evidence="10">The sequence shown here is derived from an EMBL/GenBank/DDBJ whole genome shotgun (WGS) entry which is preliminary data.</text>
</comment>
<dbReference type="OrthoDB" id="3185104at2"/>
<evidence type="ECO:0000256" key="2">
    <source>
        <dbReference type="ARBA" id="ARBA00008220"/>
    </source>
</evidence>
<keyword evidence="8 9" id="KW-0472">Membrane</keyword>
<comment type="similarity">
    <text evidence="2">Belongs to the amino acid-polyamine-organocation (APC) superfamily. Basic amino acid/polyamine antiporter (APA) (TC 2.A.3.2) family.</text>
</comment>
<feature type="transmembrane region" description="Helical" evidence="9">
    <location>
        <begin position="84"/>
        <end position="105"/>
    </location>
</feature>
<feature type="transmembrane region" description="Helical" evidence="9">
    <location>
        <begin position="125"/>
        <end position="143"/>
    </location>
</feature>
<feature type="transmembrane region" description="Helical" evidence="9">
    <location>
        <begin position="192"/>
        <end position="210"/>
    </location>
</feature>
<sequence>MARADGLSLPALTAIVVGSMVGAGIFSLPQAMGRASGGLGVLLAWGVTGSGMLLLALVFQRLARQRPELDSGIFAYAQEGFGRYPGFLSAFGYWTVCCLGNVSYWVLIKSTLGAVVPAFGDGSSLAAVASASAGLWLVHALLLRGVRQAAALNTIVTVAKILPILLFIALVALRFDTALFADSFRGAPGEGLALQLQGTLLVTVFVFVGIEGASVFSRHARRAEDVGRATLAGFALVLALLVAVTLLSYGILPRAELAALRNPSMGGVLQAVVGGWGAGFVGAGLIVSVLGAYLSWSLLAAEVLVAAARAGIMPAGLARENARGAPAAALWLTSLLVQLFLVLTYFAEEAFLLALKLTSSMVLLPYLLVAGFALLIDRRAGRGGIIALLALLYVVGMMLGGGLRYLLLSCLLYAPGTLLFLRAARAPGLPAFTRAEALLLALVLAGAALAGLGLLTGRITL</sequence>
<evidence type="ECO:0000256" key="6">
    <source>
        <dbReference type="ARBA" id="ARBA00022970"/>
    </source>
</evidence>
<evidence type="ECO:0000256" key="4">
    <source>
        <dbReference type="ARBA" id="ARBA00022475"/>
    </source>
</evidence>
<keyword evidence="4" id="KW-1003">Cell membrane</keyword>
<feature type="transmembrane region" description="Helical" evidence="9">
    <location>
        <begin position="40"/>
        <end position="63"/>
    </location>
</feature>
<dbReference type="Proteomes" id="UP000188879">
    <property type="component" value="Unassembled WGS sequence"/>
</dbReference>
<keyword evidence="6" id="KW-0029">Amino-acid transport</keyword>
<dbReference type="PIRSF" id="PIRSF006060">
    <property type="entry name" value="AA_transporter"/>
    <property type="match status" value="1"/>
</dbReference>
<dbReference type="EMBL" id="MLCO01000090">
    <property type="protein sequence ID" value="ONG54031.1"/>
    <property type="molecule type" value="Genomic_DNA"/>
</dbReference>
<feature type="transmembrane region" description="Helical" evidence="9">
    <location>
        <begin position="150"/>
        <end position="172"/>
    </location>
</feature>
<evidence type="ECO:0000256" key="9">
    <source>
        <dbReference type="SAM" id="Phobius"/>
    </source>
</evidence>
<evidence type="ECO:0000256" key="1">
    <source>
        <dbReference type="ARBA" id="ARBA00004651"/>
    </source>
</evidence>
<feature type="transmembrane region" description="Helical" evidence="9">
    <location>
        <begin position="383"/>
        <end position="399"/>
    </location>
</feature>
<evidence type="ECO:0000256" key="7">
    <source>
        <dbReference type="ARBA" id="ARBA00022989"/>
    </source>
</evidence>
<dbReference type="InterPro" id="IPR002293">
    <property type="entry name" value="AA/rel_permease1"/>
</dbReference>
<organism evidence="10 11">
    <name type="scientific">Teichococcus deserti</name>
    <dbReference type="NCBI Taxonomy" id="1817963"/>
    <lineage>
        <taxon>Bacteria</taxon>
        <taxon>Pseudomonadati</taxon>
        <taxon>Pseudomonadota</taxon>
        <taxon>Alphaproteobacteria</taxon>
        <taxon>Acetobacterales</taxon>
        <taxon>Roseomonadaceae</taxon>
        <taxon>Roseomonas</taxon>
    </lineage>
</organism>
<evidence type="ECO:0000256" key="3">
    <source>
        <dbReference type="ARBA" id="ARBA00022448"/>
    </source>
</evidence>
<gene>
    <name evidence="10" type="ORF">BKE38_11185</name>
</gene>
<dbReference type="InterPro" id="IPR050367">
    <property type="entry name" value="APC_superfamily"/>
</dbReference>
<feature type="transmembrane region" description="Helical" evidence="9">
    <location>
        <begin position="326"/>
        <end position="347"/>
    </location>
</feature>
<feature type="transmembrane region" description="Helical" evidence="9">
    <location>
        <begin position="405"/>
        <end position="424"/>
    </location>
</feature>
<dbReference type="NCBIfam" id="TIGR00905">
    <property type="entry name" value="2A0302"/>
    <property type="match status" value="1"/>
</dbReference>
<evidence type="ECO:0000256" key="8">
    <source>
        <dbReference type="ARBA" id="ARBA00023136"/>
    </source>
</evidence>